<organism evidence="4 5">
    <name type="scientific">Dictyobacter halimunensis</name>
    <dbReference type="NCBI Taxonomy" id="3026934"/>
    <lineage>
        <taxon>Bacteria</taxon>
        <taxon>Bacillati</taxon>
        <taxon>Chloroflexota</taxon>
        <taxon>Ktedonobacteria</taxon>
        <taxon>Ktedonobacterales</taxon>
        <taxon>Dictyobacteraceae</taxon>
        <taxon>Dictyobacter</taxon>
    </lineage>
</organism>
<feature type="chain" id="PRO_5045435303" description="YncE family protein" evidence="3">
    <location>
        <begin position="35"/>
        <end position="411"/>
    </location>
</feature>
<feature type="region of interest" description="Disordered" evidence="1">
    <location>
        <begin position="392"/>
        <end position="411"/>
    </location>
</feature>
<dbReference type="InterPro" id="IPR051200">
    <property type="entry name" value="Host-pathogen_enzymatic-act"/>
</dbReference>
<keyword evidence="2" id="KW-0472">Membrane</keyword>
<dbReference type="Gene3D" id="2.130.10.10">
    <property type="entry name" value="YVTN repeat-like/Quinoprotein amine dehydrogenase"/>
    <property type="match status" value="2"/>
</dbReference>
<keyword evidence="5" id="KW-1185">Reference proteome</keyword>
<evidence type="ECO:0000256" key="3">
    <source>
        <dbReference type="SAM" id="SignalP"/>
    </source>
</evidence>
<dbReference type="InterPro" id="IPR011045">
    <property type="entry name" value="N2O_reductase_N"/>
</dbReference>
<comment type="caution">
    <text evidence="4">The sequence shown here is derived from an EMBL/GenBank/DDBJ whole genome shotgun (WGS) entry which is preliminary data.</text>
</comment>
<feature type="transmembrane region" description="Helical" evidence="2">
    <location>
        <begin position="359"/>
        <end position="376"/>
    </location>
</feature>
<feature type="signal peptide" evidence="3">
    <location>
        <begin position="1"/>
        <end position="34"/>
    </location>
</feature>
<proteinExistence type="predicted"/>
<evidence type="ECO:0000256" key="1">
    <source>
        <dbReference type="SAM" id="MobiDB-lite"/>
    </source>
</evidence>
<sequence length="411" mass="42768">MFGKDNPIYARCLLLIVSLLAMVVFAMRAPMAHADGGAPNLAYVAGATGGVGVIDVGQQKVTKTIKVAGGPHLVALSQDGRFLYVTQPQLNKVAIIAAKTGDQVCAASVPGAPTLLVFDPNVKSLYAGGSNGPTITVIDAENCTIKRKIETAGPVYGLAYAAVGSAVSGKSGEQLWVSNEKALNVYDDVGGQQLASIPLPQGPRYLSIPPGSTVYATTTAGSLQAIDISSHKVSPLLSGGTYGPMDFDETTGEVYVPDSAHNRLMVLNPVNAGFTIPKEPNHVLKLDAAPRSIAITNDGQLGFVALSNGNVAMYDIPGRQLAATIPTGGTPQFIITGLYPPNLGTTPQQASTVDKLGNILGYVIVVVLLIVPFILFRRYAKARGATSANQAVEVQAGQGQEETPLTPPDEH</sequence>
<name>A0ABQ6FUJ9_9CHLR</name>
<dbReference type="SUPFAM" id="SSF50974">
    <property type="entry name" value="Nitrous oxide reductase, N-terminal domain"/>
    <property type="match status" value="1"/>
</dbReference>
<keyword evidence="2" id="KW-0812">Transmembrane</keyword>
<reference evidence="4 5" key="1">
    <citation type="submission" date="2023-02" db="EMBL/GenBank/DDBJ databases">
        <title>Dictyobacter halimunensis sp. nov., a new member of the class Ktedonobacteria from forest soil in a geothermal area.</title>
        <authorList>
            <person name="Rachmania M.K."/>
            <person name="Ningsih F."/>
            <person name="Sakai Y."/>
            <person name="Yabe S."/>
            <person name="Yokota A."/>
            <person name="Sjamsuridzal W."/>
        </authorList>
    </citation>
    <scope>NUCLEOTIDE SEQUENCE [LARGE SCALE GENOMIC DNA]</scope>
    <source>
        <strain evidence="4 5">S3.2.2.5</strain>
    </source>
</reference>
<evidence type="ECO:0000313" key="5">
    <source>
        <dbReference type="Proteomes" id="UP001344906"/>
    </source>
</evidence>
<gene>
    <name evidence="4" type="ORF">KDH_42040</name>
</gene>
<evidence type="ECO:0000256" key="2">
    <source>
        <dbReference type="SAM" id="Phobius"/>
    </source>
</evidence>
<dbReference type="PANTHER" id="PTHR47197:SF3">
    <property type="entry name" value="DIHYDRO-HEME D1 DEHYDROGENASE"/>
    <property type="match status" value="1"/>
</dbReference>
<feature type="compositionally biased region" description="Polar residues" evidence="1">
    <location>
        <begin position="392"/>
        <end position="403"/>
    </location>
</feature>
<keyword evidence="2" id="KW-1133">Transmembrane helix</keyword>
<dbReference type="RefSeq" id="WP_338253290.1">
    <property type="nucleotide sequence ID" value="NZ_BSRI01000002.1"/>
</dbReference>
<evidence type="ECO:0008006" key="6">
    <source>
        <dbReference type="Google" id="ProtNLM"/>
    </source>
</evidence>
<keyword evidence="3" id="KW-0732">Signal</keyword>
<protein>
    <recommendedName>
        <fullName evidence="6">YncE family protein</fullName>
    </recommendedName>
</protein>
<dbReference type="Proteomes" id="UP001344906">
    <property type="component" value="Unassembled WGS sequence"/>
</dbReference>
<accession>A0ABQ6FUJ9</accession>
<dbReference type="EMBL" id="BSRI01000002">
    <property type="protein sequence ID" value="GLV57368.1"/>
    <property type="molecule type" value="Genomic_DNA"/>
</dbReference>
<dbReference type="InterPro" id="IPR015943">
    <property type="entry name" value="WD40/YVTN_repeat-like_dom_sf"/>
</dbReference>
<evidence type="ECO:0000313" key="4">
    <source>
        <dbReference type="EMBL" id="GLV57368.1"/>
    </source>
</evidence>
<dbReference type="PANTHER" id="PTHR47197">
    <property type="entry name" value="PROTEIN NIRF"/>
    <property type="match status" value="1"/>
</dbReference>